<dbReference type="EMBL" id="JALJOQ010000221">
    <property type="protein sequence ID" value="KAK9788707.1"/>
    <property type="molecule type" value="Genomic_DNA"/>
</dbReference>
<evidence type="ECO:0000256" key="1">
    <source>
        <dbReference type="SAM" id="MobiDB-lite"/>
    </source>
</evidence>
<evidence type="ECO:0000313" key="2">
    <source>
        <dbReference type="EMBL" id="KAK9788707.1"/>
    </source>
</evidence>
<comment type="caution">
    <text evidence="2">The sequence shown here is derived from an EMBL/GenBank/DDBJ whole genome shotgun (WGS) entry which is preliminary data.</text>
</comment>
<feature type="compositionally biased region" description="Polar residues" evidence="1">
    <location>
        <begin position="326"/>
        <end position="344"/>
    </location>
</feature>
<sequence length="499" mass="54375">MNNILSRGSCTNHFSRAGRRRHEDLLVREVRETLASCCLPAYLHVRLEIVMASRSGRKMAYLNRFVANNLENSHHAFKLAQQAQDPSLTAFACERVRAEMTVAAAVNRACVSAAQRNDPHQYAQACIALMQSNVLCPMSTVLGALTAQVDYMQLSSHQMAHLADLGIKLLEQLRMLNAGGNNEDTLHLPISPDARISVRAANMLAVGSRIAECQVQLCGEEWLSDEQLLRWQSKAPDSPVIPNLYPLMLIVVDACLKPRAPRLPLPHSARNDLEQHSSVRHPHKRARCSSPGTSAQHGSHTLARLAYQPSAEADHSSGHSNEHIRSNGNSSAQQDDYQAWQSDPMSGGDLSADGSDFRQSVSQRCGNCGQMGSDVSVDLMLDGVASEQMLAELDTAAICPPLTDLLAEMFPGDVMLPFPEDVEEVLAFDQNLFQLEKLSSARSTATAASLPRGHQHTQEAHVVAFAGSEQSSGQPSVLLSGWGYESAMNSQSVEGELEK</sequence>
<proteinExistence type="predicted"/>
<feature type="compositionally biased region" description="Basic and acidic residues" evidence="1">
    <location>
        <begin position="312"/>
        <end position="325"/>
    </location>
</feature>
<feature type="compositionally biased region" description="Polar residues" evidence="1">
    <location>
        <begin position="290"/>
        <end position="299"/>
    </location>
</feature>
<name>A0AAW1NJV8_9CHLO</name>
<dbReference type="AlphaFoldDB" id="A0AAW1NJV8"/>
<accession>A0AAW1NJV8</accession>
<gene>
    <name evidence="2" type="ORF">WJX73_004256</name>
</gene>
<feature type="compositionally biased region" description="Basic residues" evidence="1">
    <location>
        <begin position="278"/>
        <end position="287"/>
    </location>
</feature>
<evidence type="ECO:0000313" key="3">
    <source>
        <dbReference type="Proteomes" id="UP001465755"/>
    </source>
</evidence>
<feature type="region of interest" description="Disordered" evidence="1">
    <location>
        <begin position="264"/>
        <end position="363"/>
    </location>
</feature>
<protein>
    <submittedName>
        <fullName evidence="2">Uncharacterized protein</fullName>
    </submittedName>
</protein>
<reference evidence="2 3" key="1">
    <citation type="journal article" date="2024" name="Nat. Commun.">
        <title>Phylogenomics reveals the evolutionary origins of lichenization in chlorophyte algae.</title>
        <authorList>
            <person name="Puginier C."/>
            <person name="Libourel C."/>
            <person name="Otte J."/>
            <person name="Skaloud P."/>
            <person name="Haon M."/>
            <person name="Grisel S."/>
            <person name="Petersen M."/>
            <person name="Berrin J.G."/>
            <person name="Delaux P.M."/>
            <person name="Dal Grande F."/>
            <person name="Keller J."/>
        </authorList>
    </citation>
    <scope>NUCLEOTIDE SEQUENCE [LARGE SCALE GENOMIC DNA]</scope>
    <source>
        <strain evidence="2 3">SAG 2036</strain>
    </source>
</reference>
<organism evidence="2 3">
    <name type="scientific">Symbiochloris irregularis</name>
    <dbReference type="NCBI Taxonomy" id="706552"/>
    <lineage>
        <taxon>Eukaryota</taxon>
        <taxon>Viridiplantae</taxon>
        <taxon>Chlorophyta</taxon>
        <taxon>core chlorophytes</taxon>
        <taxon>Trebouxiophyceae</taxon>
        <taxon>Trebouxiales</taxon>
        <taxon>Trebouxiaceae</taxon>
        <taxon>Symbiochloris</taxon>
    </lineage>
</organism>
<dbReference type="Proteomes" id="UP001465755">
    <property type="component" value="Unassembled WGS sequence"/>
</dbReference>
<keyword evidence="3" id="KW-1185">Reference proteome</keyword>